<dbReference type="Pfam" id="PF01927">
    <property type="entry name" value="Mut7-C"/>
    <property type="match status" value="1"/>
</dbReference>
<evidence type="ECO:0000313" key="3">
    <source>
        <dbReference type="EMBL" id="CZQ86416.1"/>
    </source>
</evidence>
<dbReference type="EMBL" id="FJNE01000002">
    <property type="protein sequence ID" value="CZQ86416.1"/>
    <property type="molecule type" value="Genomic_DNA"/>
</dbReference>
<dbReference type="InterPro" id="IPR002782">
    <property type="entry name" value="Mut7-C_RNAse_dom"/>
</dbReference>
<gene>
    <name evidence="3" type="ORF">Tpal_769</name>
</gene>
<evidence type="ECO:0000259" key="1">
    <source>
        <dbReference type="Pfam" id="PF01927"/>
    </source>
</evidence>
<organism evidence="3 4">
    <name type="scientific">Trichococcus palustris</name>
    <dbReference type="NCBI Taxonomy" id="140314"/>
    <lineage>
        <taxon>Bacteria</taxon>
        <taxon>Bacillati</taxon>
        <taxon>Bacillota</taxon>
        <taxon>Bacilli</taxon>
        <taxon>Lactobacillales</taxon>
        <taxon>Carnobacteriaceae</taxon>
        <taxon>Trichococcus</taxon>
    </lineage>
</organism>
<feature type="domain" description="Ubiquitin Mut7-C" evidence="2">
    <location>
        <begin position="2"/>
        <end position="81"/>
    </location>
</feature>
<dbReference type="Proteomes" id="UP000242754">
    <property type="component" value="Unassembled WGS sequence"/>
</dbReference>
<feature type="domain" description="Mut7-C RNAse" evidence="1">
    <location>
        <begin position="98"/>
        <end position="240"/>
    </location>
</feature>
<dbReference type="PANTHER" id="PTHR39081:SF1">
    <property type="entry name" value="MUT7-C RNASE DOMAIN-CONTAINING PROTEIN"/>
    <property type="match status" value="1"/>
</dbReference>
<dbReference type="Pfam" id="PF14451">
    <property type="entry name" value="Ub-Mut7C"/>
    <property type="match status" value="1"/>
</dbReference>
<evidence type="ECO:0000259" key="2">
    <source>
        <dbReference type="Pfam" id="PF14451"/>
    </source>
</evidence>
<name>A0A143YDT1_9LACT</name>
<accession>A0A143YDT1</accession>
<dbReference type="PANTHER" id="PTHR39081">
    <property type="entry name" value="MUT7-C DOMAIN-CONTAINING PROTEIN"/>
    <property type="match status" value="1"/>
</dbReference>
<dbReference type="InterPro" id="IPR016155">
    <property type="entry name" value="Mopterin_synth/thiamin_S_b"/>
</dbReference>
<proteinExistence type="predicted"/>
<evidence type="ECO:0000313" key="4">
    <source>
        <dbReference type="Proteomes" id="UP000242754"/>
    </source>
</evidence>
<reference evidence="3 4" key="1">
    <citation type="submission" date="2016-02" db="EMBL/GenBank/DDBJ databases">
        <authorList>
            <person name="Wen L."/>
            <person name="He K."/>
            <person name="Yang H."/>
        </authorList>
    </citation>
    <scope>NUCLEOTIDE SEQUENCE [LARGE SCALE GENOMIC DNA]</scope>
    <source>
        <strain evidence="3">Trichococcus palustris</strain>
    </source>
</reference>
<dbReference type="SUPFAM" id="SSF54285">
    <property type="entry name" value="MoaD/ThiS"/>
    <property type="match status" value="1"/>
</dbReference>
<dbReference type="STRING" id="140314.SAMN04488076_101253"/>
<keyword evidence="4" id="KW-1185">Reference proteome</keyword>
<protein>
    <submittedName>
        <fullName evidence="3">Molybdopterin synthase/thiamin biosynthesis sulphur carrier beta-grasp</fullName>
    </submittedName>
</protein>
<dbReference type="InterPro" id="IPR027798">
    <property type="entry name" value="Ub_Mut7C"/>
</dbReference>
<dbReference type="RefSeq" id="WP_218149852.1">
    <property type="nucleotide sequence ID" value="NZ_FJNE01000002.1"/>
</dbReference>
<dbReference type="AlphaFoldDB" id="A0A143YDT1"/>
<sequence>MMNCITIRFYAELNDFLPQNRRQLAFSHFFYGQPSVKDLIETLGVPHTEVDLILIDGKSSDFSRQLCGGERVAVYPHFKELDVSAVSRMQPASLSEFRFTVDAPLGKLASLLRMVGFDAQYDKNVSDNQLAEESSAERRILLTVDRELLKRKKVVYGYCIRSWDPTQQLNEVLNRFNLFDRLRPFERCLRCNGVLRPIPKEQVLSRLPEMVRESLNEFYQCPGCGRIYWKGTHYHHMNDFIQHLKAKNLHS</sequence>